<dbReference type="RefSeq" id="WP_090162583.1">
    <property type="nucleotide sequence ID" value="NZ_FMWK01000007.1"/>
</dbReference>
<dbReference type="Gene3D" id="3.40.50.1820">
    <property type="entry name" value="alpha/beta hydrolase"/>
    <property type="match status" value="1"/>
</dbReference>
<gene>
    <name evidence="2" type="ORF">SAMN02910350_01595</name>
</gene>
<sequence length="219" mass="24597">MYIQLNSQIICYERTGEVGTPVILIHGNSEDHHIFDPLVERLNKEHVVYAMDTRGHGESATPKEYHYGDMAKDVINLIKALDIEKPYLLGYSDGGIIALLVAMEASELLSGIICCGANLTPAGLHHRDIREMKRYYKKTNDPKTLMMLQEPDISPEDLKKIAVPAMIFAGEKDCVRQKESEKIASSIPNSVLKVLSGETHSSYIVQKDTLYPHIESFIR</sequence>
<accession>A0A1G5S0G3</accession>
<evidence type="ECO:0000259" key="1">
    <source>
        <dbReference type="Pfam" id="PF00561"/>
    </source>
</evidence>
<dbReference type="AlphaFoldDB" id="A0A1G5S0G3"/>
<dbReference type="GO" id="GO:0047372">
    <property type="term" value="F:monoacylglycerol lipase activity"/>
    <property type="evidence" value="ECO:0007669"/>
    <property type="project" value="TreeGrafter"/>
</dbReference>
<dbReference type="GO" id="GO:0046464">
    <property type="term" value="P:acylglycerol catabolic process"/>
    <property type="evidence" value="ECO:0007669"/>
    <property type="project" value="TreeGrafter"/>
</dbReference>
<dbReference type="SUPFAM" id="SSF53474">
    <property type="entry name" value="alpha/beta-Hydrolases"/>
    <property type="match status" value="1"/>
</dbReference>
<name>A0A1G5S0G3_PSEXY</name>
<keyword evidence="2" id="KW-0378">Hydrolase</keyword>
<dbReference type="InterPro" id="IPR050266">
    <property type="entry name" value="AB_hydrolase_sf"/>
</dbReference>
<organism evidence="2 3">
    <name type="scientific">Pseudobutyrivibrio xylanivorans</name>
    <dbReference type="NCBI Taxonomy" id="185007"/>
    <lineage>
        <taxon>Bacteria</taxon>
        <taxon>Bacillati</taxon>
        <taxon>Bacillota</taxon>
        <taxon>Clostridia</taxon>
        <taxon>Lachnospirales</taxon>
        <taxon>Lachnospiraceae</taxon>
        <taxon>Pseudobutyrivibrio</taxon>
    </lineage>
</organism>
<dbReference type="InterPro" id="IPR000073">
    <property type="entry name" value="AB_hydrolase_1"/>
</dbReference>
<feature type="domain" description="AB hydrolase-1" evidence="1">
    <location>
        <begin position="21"/>
        <end position="123"/>
    </location>
</feature>
<dbReference type="PANTHER" id="PTHR43798:SF33">
    <property type="entry name" value="HYDROLASE, PUTATIVE (AFU_ORTHOLOGUE AFUA_2G14860)-RELATED"/>
    <property type="match status" value="1"/>
</dbReference>
<evidence type="ECO:0000313" key="2">
    <source>
        <dbReference type="EMBL" id="SCZ79069.1"/>
    </source>
</evidence>
<dbReference type="EMBL" id="FMWK01000007">
    <property type="protein sequence ID" value="SCZ79069.1"/>
    <property type="molecule type" value="Genomic_DNA"/>
</dbReference>
<dbReference type="GO" id="GO:0016020">
    <property type="term" value="C:membrane"/>
    <property type="evidence" value="ECO:0007669"/>
    <property type="project" value="TreeGrafter"/>
</dbReference>
<protein>
    <submittedName>
        <fullName evidence="2">Alpha/beta hydrolase fold</fullName>
    </submittedName>
</protein>
<dbReference type="PANTHER" id="PTHR43798">
    <property type="entry name" value="MONOACYLGLYCEROL LIPASE"/>
    <property type="match status" value="1"/>
</dbReference>
<reference evidence="2 3" key="1">
    <citation type="submission" date="2016-10" db="EMBL/GenBank/DDBJ databases">
        <authorList>
            <person name="de Groot N.N."/>
        </authorList>
    </citation>
    <scope>NUCLEOTIDE SEQUENCE [LARGE SCALE GENOMIC DNA]</scope>
    <source>
        <strain evidence="2 3">DSM 10317</strain>
    </source>
</reference>
<dbReference type="InterPro" id="IPR029058">
    <property type="entry name" value="AB_hydrolase_fold"/>
</dbReference>
<dbReference type="Pfam" id="PF00561">
    <property type="entry name" value="Abhydrolase_1"/>
    <property type="match status" value="1"/>
</dbReference>
<dbReference type="Proteomes" id="UP000199428">
    <property type="component" value="Unassembled WGS sequence"/>
</dbReference>
<evidence type="ECO:0000313" key="3">
    <source>
        <dbReference type="Proteomes" id="UP000199428"/>
    </source>
</evidence>
<proteinExistence type="predicted"/>